<sequence length="1105" mass="126326">MSTKKSIFKKKFKRGKEKEKEKSTNNNKETKKTESIDLGKQNEIEERFEIVIKNLNLDQTTLEKMRSWPLEKKQILVSQQKNLKVQKSIEEYIQMLFTSTPDLKEITSLRVELTNSSTSWITDFVTAGGHRLLLELLQTALDTNYEENYILEIYRATKSLMNNMAGYTSVLEHEDSIRILALGIKCKKKEVLIICMELLAAISTLSDWNDNVRESILDIHEEDYRIPYTYILPLLFYSNDEDLKTSVMTLLNGLTTHEDISVRTEVRFQLLEKGMSQWLFEIDRKKGSTLTNLIEIFEQNMRQDNSELNQSYGTSDINVFSPGKIFEDLQNLIEDDDETAELPLNICRMLIFLIYKAHYPLREVLSSINDVLLYCVDNWEDQPDFRKLYFSKVGAPDQNKINEKINLYKLRIEELEEKSENETQIFRYILKQVQVFYSLKVRKIKETSEIEKRVELTKNKYVTIVNELENHIKQMKYYGVSPQQNGSSGDNNIIDIGGSGMKLPLNLGGGGGGSGGIPPPPNLGGGGGGGSGGIPPPPNLGGGGSGGIPPPPNMGGGGSGGIPPPPNFGGGGGSGGGIPPPPNFGGGGGLPPPPNFNGPRKPKTPKSNLVGLNWKKLPNNLTNKGYWSKMSLDGIKFDQNDFKAMFKKKSRVDLKKKKQTVPTKISLIAPKKSSNVEIVIKNFKMKESKIAEAILKLDEKILTEDITRSLILQLPTTEEAKMIQGYKGKTSDLSLCEKFYIEILKINRLEQRLRSYLFKISFDETIENLEPSLRYLQQSCNDLKKNKNFKIIIQIVLQMGNMMNGGSFRGDAAGFDLSILSKLKDTKSTKNKEITLLNYIATLLERQYPETLNILDSLNIYDKASKTDLMNTKSTINILNKNINVVENEIKIINENNTKMPNDKYIKKMMPFLSYAKKNYNRINDLFNKIEKEFFDTAEFFGVDKSKETPITFFSIIRDFLVDFKQAIEKNHKVIEEEEKKKKLEERKAKRLKEKNIKATEKKTSEEDNGQGVMDNLILKMRTGEAFKLKKNTSNEEERSEDEIEDDYDQKNQENHQKQKNPNKNSENNNNSESRRFRSIRRNRNNSRQNNKRIRKIRINRFRKK</sequence>
<evidence type="ECO:0000256" key="2">
    <source>
        <dbReference type="SAM" id="MobiDB-lite"/>
    </source>
</evidence>
<protein>
    <submittedName>
        <fullName evidence="6">Protein diaphanous</fullName>
    </submittedName>
</protein>
<dbReference type="PROSITE" id="PS51444">
    <property type="entry name" value="FH2"/>
    <property type="match status" value="1"/>
</dbReference>
<feature type="region of interest" description="Disordered" evidence="2">
    <location>
        <begin position="505"/>
        <end position="610"/>
    </location>
</feature>
<evidence type="ECO:0000259" key="3">
    <source>
        <dbReference type="PROSITE" id="PS51231"/>
    </source>
</evidence>
<evidence type="ECO:0000259" key="5">
    <source>
        <dbReference type="PROSITE" id="PS51444"/>
    </source>
</evidence>
<feature type="compositionally biased region" description="Basic residues" evidence="2">
    <location>
        <begin position="1077"/>
        <end position="1105"/>
    </location>
</feature>
<dbReference type="Pfam" id="PF06367">
    <property type="entry name" value="Drf_FH3"/>
    <property type="match status" value="1"/>
</dbReference>
<gene>
    <name evidence="6" type="ORF">M0813_10883</name>
</gene>
<feature type="region of interest" description="Disordered" evidence="2">
    <location>
        <begin position="1"/>
        <end position="35"/>
    </location>
</feature>
<feature type="coiled-coil region" evidence="1">
    <location>
        <begin position="869"/>
        <end position="896"/>
    </location>
</feature>
<feature type="region of interest" description="Disordered" evidence="2">
    <location>
        <begin position="1029"/>
        <end position="1105"/>
    </location>
</feature>
<feature type="domain" description="FH2" evidence="5">
    <location>
        <begin position="599"/>
        <end position="990"/>
    </location>
</feature>
<feature type="compositionally biased region" description="Gly residues" evidence="2">
    <location>
        <begin position="523"/>
        <end position="533"/>
    </location>
</feature>
<feature type="compositionally biased region" description="Acidic residues" evidence="2">
    <location>
        <begin position="1038"/>
        <end position="1048"/>
    </location>
</feature>
<feature type="domain" description="GBD/FH3" evidence="4">
    <location>
        <begin position="36"/>
        <end position="383"/>
    </location>
</feature>
<dbReference type="Gene3D" id="1.20.58.2220">
    <property type="entry name" value="Formin, FH2 domain"/>
    <property type="match status" value="1"/>
</dbReference>
<dbReference type="InterPro" id="IPR015425">
    <property type="entry name" value="FH2_Formin"/>
</dbReference>
<dbReference type="SMART" id="SM00498">
    <property type="entry name" value="FH2"/>
    <property type="match status" value="1"/>
</dbReference>
<dbReference type="InterPro" id="IPR014767">
    <property type="entry name" value="DAD_dom"/>
</dbReference>
<keyword evidence="7" id="KW-1185">Reference proteome</keyword>
<dbReference type="Proteomes" id="UP001150062">
    <property type="component" value="Unassembled WGS sequence"/>
</dbReference>
<dbReference type="Gene3D" id="1.25.10.10">
    <property type="entry name" value="Leucine-rich Repeat Variant"/>
    <property type="match status" value="1"/>
</dbReference>
<accession>A0ABQ8X5E3</accession>
<keyword evidence="1" id="KW-0175">Coiled coil</keyword>
<dbReference type="PANTHER" id="PTHR45725:SF1">
    <property type="entry name" value="DISHEVELLED ASSOCIATED ACTIVATOR OF MORPHOGENESIS, ISOFORM D"/>
    <property type="match status" value="1"/>
</dbReference>
<dbReference type="InterPro" id="IPR010473">
    <property type="entry name" value="GTPase-bd"/>
</dbReference>
<dbReference type="SUPFAM" id="SSF101447">
    <property type="entry name" value="Formin homology 2 domain (FH2 domain)"/>
    <property type="match status" value="1"/>
</dbReference>
<dbReference type="InterPro" id="IPR011989">
    <property type="entry name" value="ARM-like"/>
</dbReference>
<organism evidence="6 7">
    <name type="scientific">Anaeramoeba flamelloides</name>
    <dbReference type="NCBI Taxonomy" id="1746091"/>
    <lineage>
        <taxon>Eukaryota</taxon>
        <taxon>Metamonada</taxon>
        <taxon>Anaeramoebidae</taxon>
        <taxon>Anaeramoeba</taxon>
    </lineage>
</organism>
<dbReference type="InterPro" id="IPR010472">
    <property type="entry name" value="FH3_dom"/>
</dbReference>
<feature type="coiled-coil region" evidence="1">
    <location>
        <begin position="398"/>
        <end position="425"/>
    </location>
</feature>
<dbReference type="InterPro" id="IPR014768">
    <property type="entry name" value="GBD/FH3_dom"/>
</dbReference>
<dbReference type="SUPFAM" id="SSF48371">
    <property type="entry name" value="ARM repeat"/>
    <property type="match status" value="1"/>
</dbReference>
<name>A0ABQ8X5E3_9EUKA</name>
<dbReference type="InterPro" id="IPR016024">
    <property type="entry name" value="ARM-type_fold"/>
</dbReference>
<feature type="compositionally biased region" description="Gly residues" evidence="2">
    <location>
        <begin position="568"/>
        <end position="577"/>
    </location>
</feature>
<feature type="domain" description="DAD" evidence="3">
    <location>
        <begin position="1007"/>
        <end position="1034"/>
    </location>
</feature>
<evidence type="ECO:0000256" key="1">
    <source>
        <dbReference type="SAM" id="Coils"/>
    </source>
</evidence>
<proteinExistence type="predicted"/>
<dbReference type="SMART" id="SM01140">
    <property type="entry name" value="Drf_GBD"/>
    <property type="match status" value="1"/>
</dbReference>
<feature type="compositionally biased region" description="Basic residues" evidence="2">
    <location>
        <begin position="1"/>
        <end position="15"/>
    </location>
</feature>
<comment type="caution">
    <text evidence="6">The sequence shown here is derived from an EMBL/GenBank/DDBJ whole genome shotgun (WGS) entry which is preliminary data.</text>
</comment>
<evidence type="ECO:0000313" key="7">
    <source>
        <dbReference type="Proteomes" id="UP001150062"/>
    </source>
</evidence>
<dbReference type="EMBL" id="JAOAOG010000343">
    <property type="protein sequence ID" value="KAJ6226454.1"/>
    <property type="molecule type" value="Genomic_DNA"/>
</dbReference>
<dbReference type="PROSITE" id="PS51231">
    <property type="entry name" value="DAD"/>
    <property type="match status" value="1"/>
</dbReference>
<dbReference type="InterPro" id="IPR042201">
    <property type="entry name" value="FH2_Formin_sf"/>
</dbReference>
<dbReference type="Pfam" id="PF02181">
    <property type="entry name" value="FH2"/>
    <property type="match status" value="1"/>
</dbReference>
<dbReference type="PANTHER" id="PTHR45725">
    <property type="entry name" value="FORMIN HOMOLOGY 2 FAMILY MEMBER"/>
    <property type="match status" value="1"/>
</dbReference>
<evidence type="ECO:0000259" key="4">
    <source>
        <dbReference type="PROSITE" id="PS51232"/>
    </source>
</evidence>
<dbReference type="InterPro" id="IPR051425">
    <property type="entry name" value="Formin_Homology"/>
</dbReference>
<dbReference type="PROSITE" id="PS51232">
    <property type="entry name" value="GBD_FH3"/>
    <property type="match status" value="1"/>
</dbReference>
<feature type="region of interest" description="Disordered" evidence="2">
    <location>
        <begin position="995"/>
        <end position="1015"/>
    </location>
</feature>
<reference evidence="6" key="1">
    <citation type="submission" date="2022-08" db="EMBL/GenBank/DDBJ databases">
        <title>Novel sulfate-reducing endosymbionts in the free-living metamonad Anaeramoeba.</title>
        <authorList>
            <person name="Jerlstrom-Hultqvist J."/>
            <person name="Cepicka I."/>
            <person name="Gallot-Lavallee L."/>
            <person name="Salas-Leiva D."/>
            <person name="Curtis B.A."/>
            <person name="Zahonova K."/>
            <person name="Pipaliya S."/>
            <person name="Dacks J."/>
            <person name="Roger A.J."/>
        </authorList>
    </citation>
    <scope>NUCLEOTIDE SEQUENCE</scope>
    <source>
        <strain evidence="6">Schooner1</strain>
    </source>
</reference>
<feature type="compositionally biased region" description="Gly residues" evidence="2">
    <location>
        <begin position="507"/>
        <end position="516"/>
    </location>
</feature>
<dbReference type="Pfam" id="PF06371">
    <property type="entry name" value="Drf_GBD"/>
    <property type="match status" value="1"/>
</dbReference>
<feature type="compositionally biased region" description="Basic and acidic residues" evidence="2">
    <location>
        <begin position="995"/>
        <end position="1006"/>
    </location>
</feature>
<evidence type="ECO:0000313" key="6">
    <source>
        <dbReference type="EMBL" id="KAJ6226454.1"/>
    </source>
</evidence>
<feature type="compositionally biased region" description="Basic and acidic residues" evidence="2">
    <location>
        <begin position="16"/>
        <end position="35"/>
    </location>
</feature>
<feature type="compositionally biased region" description="Low complexity" evidence="2">
    <location>
        <begin position="1060"/>
        <end position="1072"/>
    </location>
</feature>